<gene>
    <name evidence="3" type="ORF">INT46_002426</name>
</gene>
<comment type="caution">
    <text evidence="3">The sequence shown here is derived from an EMBL/GenBank/DDBJ whole genome shotgun (WGS) entry which is preliminary data.</text>
</comment>
<dbReference type="Gene3D" id="3.40.50.150">
    <property type="entry name" value="Vaccinia Virus protein VP39"/>
    <property type="match status" value="1"/>
</dbReference>
<dbReference type="OrthoDB" id="2013972at2759"/>
<keyword evidence="4" id="KW-1185">Reference proteome</keyword>
<dbReference type="InterPro" id="IPR041698">
    <property type="entry name" value="Methyltransf_25"/>
</dbReference>
<dbReference type="AlphaFoldDB" id="A0A8H7QJP3"/>
<evidence type="ECO:0000259" key="2">
    <source>
        <dbReference type="Pfam" id="PF13649"/>
    </source>
</evidence>
<organism evidence="3 4">
    <name type="scientific">Mucor plumbeus</name>
    <dbReference type="NCBI Taxonomy" id="97098"/>
    <lineage>
        <taxon>Eukaryota</taxon>
        <taxon>Fungi</taxon>
        <taxon>Fungi incertae sedis</taxon>
        <taxon>Mucoromycota</taxon>
        <taxon>Mucoromycotina</taxon>
        <taxon>Mucoromycetes</taxon>
        <taxon>Mucorales</taxon>
        <taxon>Mucorineae</taxon>
        <taxon>Mucoraceae</taxon>
        <taxon>Mucor</taxon>
    </lineage>
</organism>
<dbReference type="PANTHER" id="PTHR43591">
    <property type="entry name" value="METHYLTRANSFERASE"/>
    <property type="match status" value="1"/>
</dbReference>
<dbReference type="GO" id="GO:0008168">
    <property type="term" value="F:methyltransferase activity"/>
    <property type="evidence" value="ECO:0007669"/>
    <property type="project" value="TreeGrafter"/>
</dbReference>
<sequence>MGNQNSRSSTNNNRNSATIKDDPCLDNIRQWHTNNKDEPYKRQYPLPAIANDHNRIKPRKQSSPAAVISSINGTRKPFSRFFPRSINRNNSCFDNTSLSKSSTATVEAIKSSSINNNTANNTTNSNNITPNTTISNTNNSSSSAATSSCSFNSSQPHYVHPLSPPSVIESCHQMFPYENESFSRPSMESSRRFNTRDSITNNQLKLFLQQQQQCTYRSFGNRKYHQVNESTYLLPCDDEEVDRLHLQHFMIRFAIQGNYLAPVSDVLRKGGRVLDIGCGPGSWSMEIAGEYPKSTVVGVDITPNYPREIKPTNCAFYQCNILSNLPFEDNTFDYIFMRFMGQGVGSDNWSQLLTELLRVLKPNGWIEWIEADIEIHRPGPVTLEFNQRLMSLMTENNQDPHIGRTLKTRLLETNELTNISTTFVSCPGGQWAGKLGQLTMQSWKAYYQALRPLMCQFWGISPIEYNEKLKECWREADEYKTFENVHFSYAQKQSAPSTTVNSSAASSLKGGRN</sequence>
<evidence type="ECO:0000256" key="1">
    <source>
        <dbReference type="SAM" id="MobiDB-lite"/>
    </source>
</evidence>
<dbReference type="EMBL" id="JAEPRC010000699">
    <property type="protein sequence ID" value="KAG2192766.1"/>
    <property type="molecule type" value="Genomic_DNA"/>
</dbReference>
<name>A0A8H7QJP3_9FUNG</name>
<dbReference type="Proteomes" id="UP000650833">
    <property type="component" value="Unassembled WGS sequence"/>
</dbReference>
<dbReference type="SUPFAM" id="SSF53335">
    <property type="entry name" value="S-adenosyl-L-methionine-dependent methyltransferases"/>
    <property type="match status" value="1"/>
</dbReference>
<evidence type="ECO:0000313" key="4">
    <source>
        <dbReference type="Proteomes" id="UP000650833"/>
    </source>
</evidence>
<dbReference type="CDD" id="cd02440">
    <property type="entry name" value="AdoMet_MTases"/>
    <property type="match status" value="1"/>
</dbReference>
<proteinExistence type="predicted"/>
<dbReference type="Pfam" id="PF13649">
    <property type="entry name" value="Methyltransf_25"/>
    <property type="match status" value="1"/>
</dbReference>
<feature type="region of interest" description="Disordered" evidence="1">
    <location>
        <begin position="1"/>
        <end position="22"/>
    </location>
</feature>
<reference evidence="3" key="1">
    <citation type="submission" date="2020-12" db="EMBL/GenBank/DDBJ databases">
        <title>Metabolic potential, ecology and presence of endohyphal bacteria is reflected in genomic diversity of Mucoromycotina.</title>
        <authorList>
            <person name="Muszewska A."/>
            <person name="Okrasinska A."/>
            <person name="Steczkiewicz K."/>
            <person name="Drgas O."/>
            <person name="Orlowska M."/>
            <person name="Perlinska-Lenart U."/>
            <person name="Aleksandrzak-Piekarczyk T."/>
            <person name="Szatraj K."/>
            <person name="Zielenkiewicz U."/>
            <person name="Pilsyk S."/>
            <person name="Malc E."/>
            <person name="Mieczkowski P."/>
            <person name="Kruszewska J.S."/>
            <person name="Biernat P."/>
            <person name="Pawlowska J."/>
        </authorList>
    </citation>
    <scope>NUCLEOTIDE SEQUENCE</scope>
    <source>
        <strain evidence="3">CBS 226.32</strain>
    </source>
</reference>
<dbReference type="InterPro" id="IPR029063">
    <property type="entry name" value="SAM-dependent_MTases_sf"/>
</dbReference>
<protein>
    <recommendedName>
        <fullName evidence="2">Methyltransferase domain-containing protein</fullName>
    </recommendedName>
</protein>
<evidence type="ECO:0000313" key="3">
    <source>
        <dbReference type="EMBL" id="KAG2192766.1"/>
    </source>
</evidence>
<feature type="domain" description="Methyltransferase" evidence="2">
    <location>
        <begin position="273"/>
        <end position="364"/>
    </location>
</feature>
<feature type="region of interest" description="Disordered" evidence="1">
    <location>
        <begin position="114"/>
        <end position="147"/>
    </location>
</feature>
<accession>A0A8H7QJP3</accession>
<dbReference type="PANTHER" id="PTHR43591:SF24">
    <property type="entry name" value="2-METHOXY-6-POLYPRENYL-1,4-BENZOQUINOL METHYLASE, MITOCHONDRIAL"/>
    <property type="match status" value="1"/>
</dbReference>
<feature type="compositionally biased region" description="Low complexity" evidence="1">
    <location>
        <begin position="1"/>
        <end position="16"/>
    </location>
</feature>